<protein>
    <submittedName>
        <fullName evidence="4">C2 domain-containing protein</fullName>
    </submittedName>
</protein>
<reference evidence="4" key="1">
    <citation type="submission" date="2017-02" db="UniProtKB">
        <authorList>
            <consortium name="WormBaseParasite"/>
        </authorList>
    </citation>
    <scope>IDENTIFICATION</scope>
</reference>
<keyword evidence="3" id="KW-1185">Reference proteome</keyword>
<dbReference type="Proteomes" id="UP000050640">
    <property type="component" value="Unplaced"/>
</dbReference>
<proteinExistence type="predicted"/>
<name>A0A0R3RIC5_9BILA</name>
<evidence type="ECO:0000259" key="2">
    <source>
        <dbReference type="PROSITE" id="PS50004"/>
    </source>
</evidence>
<dbReference type="InterPro" id="IPR035892">
    <property type="entry name" value="C2_domain_sf"/>
</dbReference>
<dbReference type="Gene3D" id="2.60.40.150">
    <property type="entry name" value="C2 domain"/>
    <property type="match status" value="1"/>
</dbReference>
<dbReference type="STRING" id="1147741.A0A0R3RIC5"/>
<dbReference type="WBParaSite" id="EEL_0000123301-mRNA-1">
    <property type="protein sequence ID" value="EEL_0000123301-mRNA-1"/>
    <property type="gene ID" value="EEL_0000123301"/>
</dbReference>
<dbReference type="SMART" id="SM00239">
    <property type="entry name" value="C2"/>
    <property type="match status" value="1"/>
</dbReference>
<accession>A0A0R3RIC5</accession>
<dbReference type="AlphaFoldDB" id="A0A0R3RIC5"/>
<evidence type="ECO:0000313" key="3">
    <source>
        <dbReference type="Proteomes" id="UP000050640"/>
    </source>
</evidence>
<dbReference type="PROSITE" id="PS50004">
    <property type="entry name" value="C2"/>
    <property type="match status" value="1"/>
</dbReference>
<dbReference type="InterPro" id="IPR000008">
    <property type="entry name" value="C2_dom"/>
</dbReference>
<organism evidence="3 4">
    <name type="scientific">Elaeophora elaphi</name>
    <dbReference type="NCBI Taxonomy" id="1147741"/>
    <lineage>
        <taxon>Eukaryota</taxon>
        <taxon>Metazoa</taxon>
        <taxon>Ecdysozoa</taxon>
        <taxon>Nematoda</taxon>
        <taxon>Chromadorea</taxon>
        <taxon>Rhabditida</taxon>
        <taxon>Spirurina</taxon>
        <taxon>Spiruromorpha</taxon>
        <taxon>Filarioidea</taxon>
        <taxon>Onchocercidae</taxon>
        <taxon>Elaeophora</taxon>
    </lineage>
</organism>
<feature type="domain" description="C2" evidence="2">
    <location>
        <begin position="299"/>
        <end position="437"/>
    </location>
</feature>
<dbReference type="SUPFAM" id="SSF49562">
    <property type="entry name" value="C2 domain (Calcium/lipid-binding domain, CaLB)"/>
    <property type="match status" value="1"/>
</dbReference>
<dbReference type="Pfam" id="PF00168">
    <property type="entry name" value="C2"/>
    <property type="match status" value="1"/>
</dbReference>
<evidence type="ECO:0000256" key="1">
    <source>
        <dbReference type="SAM" id="MobiDB-lite"/>
    </source>
</evidence>
<sequence length="437" mass="50161">MNDPYDVFINPRTALSLNRYNERKRGRNERKHDEILMNLSSESEDEFFDYHKNTVMESVSDLTSDSDFCQPIPVARGANRNWINKPTMRRFCTFFLIFQVSNYFRTRRSQVPCGIGARARTRYGSLPMITPIDHSSSYETETTNEDDSEFSDRRNRSPPPSLLRGLSMIEELSPINDSSDDIPKVPSLQLTRNWHPLATSTTTSIGLPKTNPHHLKAISTSTPATSVSSSGRCRSVLSAFNNIMYDTLEKPASFVEEQTPRKDWGRPQSEVLSSGCLSSINWKPDHFGLPTPFARRIGCKGKLELTMSISGCYLTVSVVRAVYFLDPAIAQASSYVRIEVRPNPLYNKRMRSKSEDRFNHNNQEKSFRTRLVLLSNRPQFHENFTFELRRNHYRHHDLLSVSVWITNAGNSARKQMLGCMAFPIRRLIRKANLMVFT</sequence>
<feature type="region of interest" description="Disordered" evidence="1">
    <location>
        <begin position="130"/>
        <end position="164"/>
    </location>
</feature>
<evidence type="ECO:0000313" key="4">
    <source>
        <dbReference type="WBParaSite" id="EEL_0000123301-mRNA-1"/>
    </source>
</evidence>